<feature type="signal peptide" evidence="1">
    <location>
        <begin position="1"/>
        <end position="20"/>
    </location>
</feature>
<dbReference type="Proteomes" id="UP000052268">
    <property type="component" value="Unassembled WGS sequence"/>
</dbReference>
<protein>
    <recommendedName>
        <fullName evidence="4">Right handed beta helix domain-containing protein</fullName>
    </recommendedName>
</protein>
<evidence type="ECO:0008006" key="4">
    <source>
        <dbReference type="Google" id="ProtNLM"/>
    </source>
</evidence>
<accession>A0A0J7XYB2</accession>
<keyword evidence="1" id="KW-0732">Signal</keyword>
<evidence type="ECO:0000313" key="2">
    <source>
        <dbReference type="EMBL" id="KMS56661.1"/>
    </source>
</evidence>
<dbReference type="EMBL" id="JACU01000004">
    <property type="protein sequence ID" value="KMS56661.1"/>
    <property type="molecule type" value="Genomic_DNA"/>
</dbReference>
<reference evidence="2 3" key="1">
    <citation type="journal article" date="2015" name="G3 (Bethesda)">
        <title>Insights into Ongoing Evolution of the Hexachlorocyclohexane Catabolic Pathway from Comparative Genomics of Ten Sphingomonadaceae Strains.</title>
        <authorList>
            <person name="Pearce S.L."/>
            <person name="Oakeshott J.G."/>
            <person name="Pandey G."/>
        </authorList>
    </citation>
    <scope>NUCLEOTIDE SEQUENCE [LARGE SCALE GENOMIC DNA]</scope>
    <source>
        <strain evidence="2 3">LL02</strain>
    </source>
</reference>
<name>A0A0J7XYB2_9SPHN</name>
<dbReference type="AlphaFoldDB" id="A0A0J7XYB2"/>
<dbReference type="PATRIC" id="fig|1114963.3.peg.1946"/>
<organism evidence="2 3">
    <name type="scientific">Novosphingobium barchaimii LL02</name>
    <dbReference type="NCBI Taxonomy" id="1114963"/>
    <lineage>
        <taxon>Bacteria</taxon>
        <taxon>Pseudomonadati</taxon>
        <taxon>Pseudomonadota</taxon>
        <taxon>Alphaproteobacteria</taxon>
        <taxon>Sphingomonadales</taxon>
        <taxon>Sphingomonadaceae</taxon>
        <taxon>Novosphingobium</taxon>
    </lineage>
</organism>
<feature type="chain" id="PRO_5005292035" description="Right handed beta helix domain-containing protein" evidence="1">
    <location>
        <begin position="21"/>
        <end position="481"/>
    </location>
</feature>
<evidence type="ECO:0000256" key="1">
    <source>
        <dbReference type="SAM" id="SignalP"/>
    </source>
</evidence>
<evidence type="ECO:0000313" key="3">
    <source>
        <dbReference type="Proteomes" id="UP000052268"/>
    </source>
</evidence>
<sequence>MLILALPILLGIAGLSKACAAIDEAPSPPTVPAGKAVAAQPASLGAAPPAPRLPPADLDKLYPFYMPMDALRQPAIKLTVKCDASRAAGREVYAGRDGESLYGRAEGGYEFVYEALDSAGQPCVYPFAPWMPQIVGSLQGTQYILRSSIPGQRVTFRSNNEWATIDLRMFDIGQQRVHFEMRDIELDFPGAVQPMGAVHLEAVGTARPGLLTAVIRRSKIYGGKNALFVPGGQTMLYIEDSELAGNVGSNVDQEHTSYINGILVSHFRNTSFHGQLAWQNIASGHQIKDKAYLRIYENVTVSNQPNTSTPSAMPLIDASSFGFTWSDNLHLQRVAPAQAPRDALIDLRSEILYGAPENYPWNVLVDGAWLMPASPLTVLDKVYLSVFLNTRVDSFRTEPYAIALRPQGTSIAPGTTTVEGNDSTNRAQQRMVSLAFNTTGRFKQVYSNEGWTFTDPELPAGAEWVTDRDAFIRHALGLIGR</sequence>
<gene>
    <name evidence="2" type="ORF">V474_15595</name>
</gene>
<keyword evidence="3" id="KW-1185">Reference proteome</keyword>
<comment type="caution">
    <text evidence="2">The sequence shown here is derived from an EMBL/GenBank/DDBJ whole genome shotgun (WGS) entry which is preliminary data.</text>
</comment>
<proteinExistence type="predicted"/>